<dbReference type="InterPro" id="IPR033247">
    <property type="entry name" value="Transketolase_fam"/>
</dbReference>
<evidence type="ECO:0000256" key="5">
    <source>
        <dbReference type="ARBA" id="ARBA00022679"/>
    </source>
</evidence>
<feature type="binding site" evidence="12">
    <location>
        <position position="29"/>
    </location>
    <ligand>
        <name>substrate</name>
    </ligand>
</feature>
<organism evidence="18">
    <name type="scientific">Sporolactobacillus sp. Y61</name>
    <dbReference type="NCBI Taxonomy" id="3160863"/>
    <lineage>
        <taxon>Bacteria</taxon>
        <taxon>Bacillati</taxon>
        <taxon>Bacillota</taxon>
        <taxon>Bacilli</taxon>
        <taxon>Bacillales</taxon>
        <taxon>Sporolactobacillaceae</taxon>
        <taxon>Sporolactobacillus</taxon>
    </lineage>
</organism>
<keyword evidence="8 13" id="KW-0786">Thiamine pyrophosphate</keyword>
<feature type="binding site" evidence="12">
    <location>
        <position position="382"/>
    </location>
    <ligand>
        <name>substrate</name>
    </ligand>
</feature>
<feature type="binding site" evidence="13">
    <location>
        <position position="187"/>
    </location>
    <ligand>
        <name>thiamine diphosphate</name>
        <dbReference type="ChEBI" id="CHEBI:58937"/>
    </ligand>
</feature>
<feature type="region of interest" description="Disordered" evidence="16">
    <location>
        <begin position="97"/>
        <end position="117"/>
    </location>
</feature>
<dbReference type="FunFam" id="3.40.50.970:FF:000004">
    <property type="entry name" value="Transketolase"/>
    <property type="match status" value="1"/>
</dbReference>
<feature type="binding site" evidence="13">
    <location>
        <position position="262"/>
    </location>
    <ligand>
        <name>thiamine diphosphate</name>
        <dbReference type="ChEBI" id="CHEBI:58937"/>
    </ligand>
</feature>
<dbReference type="Pfam" id="PF22613">
    <property type="entry name" value="Transketolase_C_1"/>
    <property type="match status" value="1"/>
</dbReference>
<keyword evidence="5 18" id="KW-0808">Transferase</keyword>
<dbReference type="CDD" id="cd07033">
    <property type="entry name" value="TPP_PYR_DXS_TK_like"/>
    <property type="match status" value="1"/>
</dbReference>
<dbReference type="GO" id="GO:0046872">
    <property type="term" value="F:metal ion binding"/>
    <property type="evidence" value="ECO:0007669"/>
    <property type="project" value="UniProtKB-KW"/>
</dbReference>
<keyword evidence="7 14" id="KW-0460">Magnesium</keyword>
<dbReference type="GO" id="GO:0006098">
    <property type="term" value="P:pentose-phosphate shunt"/>
    <property type="evidence" value="ECO:0007669"/>
    <property type="project" value="TreeGrafter"/>
</dbReference>
<evidence type="ECO:0000256" key="2">
    <source>
        <dbReference type="ARBA" id="ARBA00011738"/>
    </source>
</evidence>
<dbReference type="InterPro" id="IPR005475">
    <property type="entry name" value="Transketolase-like_Pyr-bd"/>
</dbReference>
<evidence type="ECO:0000256" key="13">
    <source>
        <dbReference type="PIRSR" id="PIRSR605478-3"/>
    </source>
</evidence>
<sequence length="675" mass="74073">MKFDEIDESCVNAIRMLSCECIERAGSGHPGLPLGAAPMAYVLWRNHLRLNPDDPEWFDRDRFVLSAGHGSAMLYSLLHLSGFDLTMDDLKHFRRFRSRTPGHPERGSAPEVEATTGPLGQGLGMATGMAMAEAHLAAVCHSGEEVINHRTFVLCGDGDLMEGVSYEAASLAGHLKLNKLMVLYDSNSVSLDGRADRSFSEDVRGRFKSCGWNYLRVEDGNDLSAIDAAIERAKQQRNGPTLIEVRTVIGFGAPGQGTNQVHGTPLGEKGLAELRRRLHWDHPEFTVPRNVRERFRQCIGQRGGQAEAEWKCRVNQWAAGHPDKAEKLTQALNHQLPPDWKEGLPREVTGSESGRVTSHRIIQILADKLPFLWGGSADLASSNKTNIERSDLFRAERREGRNIAFGVREFAEASALNGIALHGGSRVFGGTFFVFSDYMRAAIRLAALQKLPVIYIFTHDSIAVGEDGPTHEPVEQLMSLRAMPGVSLIRPADANETVAAWEAAIETSDRPTILALSRQKLPVLSGTAEQAEEGVRHGGYVLSPQEGAWPEGILIATGSEVRLAIGAQKLLRQSGHDVSVVSMPCFDRFEKQSQAYRESVLPSTVRRRMSIEMGATFGWERYVGLQGISLGVDTFGASGSAEDLMNHFGFTENHIVTLYTQAAEKPVNLVHPQVG</sequence>
<evidence type="ECO:0000256" key="12">
    <source>
        <dbReference type="PIRSR" id="PIRSR605478-2"/>
    </source>
</evidence>
<feature type="binding site" evidence="13">
    <location>
        <position position="158"/>
    </location>
    <ligand>
        <name>thiamine diphosphate</name>
        <dbReference type="ChEBI" id="CHEBI:58937"/>
    </ligand>
</feature>
<dbReference type="PANTHER" id="PTHR43522:SF2">
    <property type="entry name" value="TRANSKETOLASE 1-RELATED"/>
    <property type="match status" value="1"/>
</dbReference>
<reference evidence="18" key="1">
    <citation type="submission" date="2024-06" db="EMBL/GenBank/DDBJ databases">
        <authorList>
            <person name="Fan A."/>
            <person name="Zhang F.Y."/>
            <person name="Zhang L."/>
        </authorList>
    </citation>
    <scope>NUCLEOTIDE SEQUENCE</scope>
    <source>
        <strain evidence="18">Y61</strain>
    </source>
</reference>
<feature type="binding site" evidence="12">
    <location>
        <position position="459"/>
    </location>
    <ligand>
        <name>substrate</name>
    </ligand>
</feature>
<comment type="cofactor">
    <cofactor evidence="13">
        <name>thiamine diphosphate</name>
        <dbReference type="ChEBI" id="CHEBI:58937"/>
    </cofactor>
    <text evidence="13">Binds 1 thiamine pyrophosphate per subunit. During the reaction, the substrate forms a covalent intermediate with the cofactor.</text>
</comment>
<evidence type="ECO:0000256" key="11">
    <source>
        <dbReference type="PIRSR" id="PIRSR605478-1"/>
    </source>
</evidence>
<evidence type="ECO:0000256" key="3">
    <source>
        <dbReference type="ARBA" id="ARBA00013152"/>
    </source>
</evidence>
<feature type="binding site" evidence="13">
    <location>
        <position position="435"/>
    </location>
    <ligand>
        <name>thiamine diphosphate</name>
        <dbReference type="ChEBI" id="CHEBI:58937"/>
    </ligand>
</feature>
<dbReference type="Pfam" id="PF00456">
    <property type="entry name" value="Transketolase_N"/>
    <property type="match status" value="1"/>
</dbReference>
<dbReference type="FunFam" id="3.40.50.920:FF:000003">
    <property type="entry name" value="Transketolase"/>
    <property type="match status" value="1"/>
</dbReference>
<feature type="binding site" evidence="12">
    <location>
        <position position="355"/>
    </location>
    <ligand>
        <name>substrate</name>
    </ligand>
</feature>
<dbReference type="Gene3D" id="3.40.50.970">
    <property type="match status" value="2"/>
</dbReference>
<feature type="binding site" evidence="14">
    <location>
        <position position="157"/>
    </location>
    <ligand>
        <name>Mg(2+)</name>
        <dbReference type="ChEBI" id="CHEBI:18420"/>
    </ligand>
</feature>
<feature type="binding site" evidence="12">
    <location>
        <position position="518"/>
    </location>
    <ligand>
        <name>substrate</name>
    </ligand>
</feature>
<feature type="site" description="Important for catalytic activity" evidence="15">
    <location>
        <position position="29"/>
    </location>
</feature>
<dbReference type="InterPro" id="IPR005478">
    <property type="entry name" value="Transketolase_bac-like"/>
</dbReference>
<evidence type="ECO:0000256" key="10">
    <source>
        <dbReference type="NCBIfam" id="TIGR00232"/>
    </source>
</evidence>
<dbReference type="InterPro" id="IPR055152">
    <property type="entry name" value="Transketolase-like_C_2"/>
</dbReference>
<evidence type="ECO:0000313" key="18">
    <source>
        <dbReference type="EMBL" id="XCJ17219.1"/>
    </source>
</evidence>
<dbReference type="GO" id="GO:0005829">
    <property type="term" value="C:cytosol"/>
    <property type="evidence" value="ECO:0007669"/>
    <property type="project" value="TreeGrafter"/>
</dbReference>
<dbReference type="RefSeq" id="WP_353948508.1">
    <property type="nucleotide sequence ID" value="NZ_CP159510.1"/>
</dbReference>
<dbReference type="InterPro" id="IPR029061">
    <property type="entry name" value="THDP-binding"/>
</dbReference>
<comment type="subunit">
    <text evidence="2">Homodimer.</text>
</comment>
<accession>A0AAU8IFM4</accession>
<name>A0AAU8IFM4_9BACL</name>
<feature type="active site" description="Proton donor" evidence="11">
    <location>
        <position position="409"/>
    </location>
</feature>
<feature type="binding site" evidence="14">
    <location>
        <position position="187"/>
    </location>
    <ligand>
        <name>Mg(2+)</name>
        <dbReference type="ChEBI" id="CHEBI:18420"/>
    </ligand>
</feature>
<dbReference type="GO" id="GO:0004802">
    <property type="term" value="F:transketolase activity"/>
    <property type="evidence" value="ECO:0007669"/>
    <property type="project" value="UniProtKB-UniRule"/>
</dbReference>
<dbReference type="NCBIfam" id="TIGR00232">
    <property type="entry name" value="tktlase_bact"/>
    <property type="match status" value="1"/>
</dbReference>
<dbReference type="SUPFAM" id="SSF52518">
    <property type="entry name" value="Thiamin diphosphate-binding fold (THDP-binding)"/>
    <property type="match status" value="2"/>
</dbReference>
<dbReference type="EMBL" id="CP159510">
    <property type="protein sequence ID" value="XCJ17219.1"/>
    <property type="molecule type" value="Genomic_DNA"/>
</dbReference>
<dbReference type="FunFam" id="3.40.50.970:FF:000003">
    <property type="entry name" value="Transketolase"/>
    <property type="match status" value="1"/>
</dbReference>
<feature type="binding site" evidence="12">
    <location>
        <position position="262"/>
    </location>
    <ligand>
        <name>substrate</name>
    </ligand>
</feature>
<evidence type="ECO:0000256" key="6">
    <source>
        <dbReference type="ARBA" id="ARBA00022723"/>
    </source>
</evidence>
<dbReference type="PANTHER" id="PTHR43522">
    <property type="entry name" value="TRANSKETOLASE"/>
    <property type="match status" value="1"/>
</dbReference>
<dbReference type="CDD" id="cd02012">
    <property type="entry name" value="TPP_TK"/>
    <property type="match status" value="1"/>
</dbReference>
<protein>
    <recommendedName>
        <fullName evidence="4 10">Transketolase</fullName>
        <ecNumber evidence="3 10">2.2.1.1</ecNumber>
    </recommendedName>
</protein>
<evidence type="ECO:0000256" key="1">
    <source>
        <dbReference type="ARBA" id="ARBA00007131"/>
    </source>
</evidence>
<dbReference type="SMART" id="SM00861">
    <property type="entry name" value="Transket_pyr"/>
    <property type="match status" value="1"/>
</dbReference>
<evidence type="ECO:0000256" key="16">
    <source>
        <dbReference type="SAM" id="MobiDB-lite"/>
    </source>
</evidence>
<feature type="site" description="Important for catalytic activity" evidence="15">
    <location>
        <position position="262"/>
    </location>
</feature>
<dbReference type="InterPro" id="IPR005474">
    <property type="entry name" value="Transketolase_N"/>
</dbReference>
<feature type="binding site" evidence="13">
    <location>
        <position position="69"/>
    </location>
    <ligand>
        <name>thiamine diphosphate</name>
        <dbReference type="ChEBI" id="CHEBI:58937"/>
    </ligand>
</feature>
<keyword evidence="6 14" id="KW-0479">Metal-binding</keyword>
<evidence type="ECO:0000256" key="9">
    <source>
        <dbReference type="ARBA" id="ARBA00049473"/>
    </source>
</evidence>
<dbReference type="EC" id="2.2.1.1" evidence="3 10"/>
<proteinExistence type="inferred from homology"/>
<gene>
    <name evidence="18" type="primary">tkt</name>
    <name evidence="18" type="ORF">ABNN70_01330</name>
</gene>
<evidence type="ECO:0000256" key="14">
    <source>
        <dbReference type="PIRSR" id="PIRSR605478-4"/>
    </source>
</evidence>
<comment type="similarity">
    <text evidence="1">Belongs to the transketolase family.</text>
</comment>
<feature type="binding site" evidence="12">
    <location>
        <position position="467"/>
    </location>
    <ligand>
        <name>substrate</name>
    </ligand>
</feature>
<evidence type="ECO:0000256" key="15">
    <source>
        <dbReference type="PIRSR" id="PIRSR605478-5"/>
    </source>
</evidence>
<feature type="binding site" evidence="13">
    <location>
        <begin position="117"/>
        <end position="119"/>
    </location>
    <ligand>
        <name>thiamine diphosphate</name>
        <dbReference type="ChEBI" id="CHEBI:58937"/>
    </ligand>
</feature>
<feature type="binding site" evidence="12">
    <location>
        <position position="471"/>
    </location>
    <ligand>
        <name>substrate</name>
    </ligand>
</feature>
<dbReference type="Pfam" id="PF02779">
    <property type="entry name" value="Transket_pyr"/>
    <property type="match status" value="1"/>
</dbReference>
<dbReference type="SUPFAM" id="SSF52922">
    <property type="entry name" value="TK C-terminal domain-like"/>
    <property type="match status" value="1"/>
</dbReference>
<evidence type="ECO:0000259" key="17">
    <source>
        <dbReference type="SMART" id="SM00861"/>
    </source>
</evidence>
<feature type="domain" description="Transketolase-like pyrimidine-binding" evidence="17">
    <location>
        <begin position="352"/>
        <end position="523"/>
    </location>
</feature>
<comment type="cofactor">
    <cofactor evidence="14">
        <name>Mg(2+)</name>
        <dbReference type="ChEBI" id="CHEBI:18420"/>
    </cofactor>
    <text evidence="14">Binds 1 Mg(2+) ion per subunit. Can also utilize other divalent metal cations, such as Ca(2+), Mn(2+) and Co(2+).</text>
</comment>
<evidence type="ECO:0000256" key="7">
    <source>
        <dbReference type="ARBA" id="ARBA00022842"/>
    </source>
</evidence>
<feature type="binding site" evidence="14">
    <location>
        <position position="189"/>
    </location>
    <ligand>
        <name>Mg(2+)</name>
        <dbReference type="ChEBI" id="CHEBI:18420"/>
    </ligand>
</feature>
<evidence type="ECO:0000256" key="8">
    <source>
        <dbReference type="ARBA" id="ARBA00023052"/>
    </source>
</evidence>
<comment type="catalytic activity">
    <reaction evidence="9">
        <text>D-sedoheptulose 7-phosphate + D-glyceraldehyde 3-phosphate = aldehydo-D-ribose 5-phosphate + D-xylulose 5-phosphate</text>
        <dbReference type="Rhea" id="RHEA:10508"/>
        <dbReference type="ChEBI" id="CHEBI:57483"/>
        <dbReference type="ChEBI" id="CHEBI:57737"/>
        <dbReference type="ChEBI" id="CHEBI:58273"/>
        <dbReference type="ChEBI" id="CHEBI:59776"/>
        <dbReference type="EC" id="2.2.1.1"/>
    </reaction>
</comment>
<dbReference type="InterPro" id="IPR009014">
    <property type="entry name" value="Transketo_C/PFOR_II"/>
</dbReference>
<dbReference type="Gene3D" id="3.40.50.920">
    <property type="match status" value="1"/>
</dbReference>
<dbReference type="AlphaFoldDB" id="A0AAU8IFM4"/>
<evidence type="ECO:0000256" key="4">
    <source>
        <dbReference type="ARBA" id="ARBA00016662"/>
    </source>
</evidence>